<name>A0AAW1J5C4_SAPOF</name>
<accession>A0AAW1J5C4</accession>
<gene>
    <name evidence="2" type="ORF">RND81_08G089600</name>
</gene>
<evidence type="ECO:0000313" key="2">
    <source>
        <dbReference type="EMBL" id="KAK9698223.1"/>
    </source>
</evidence>
<feature type="region of interest" description="Disordered" evidence="1">
    <location>
        <begin position="319"/>
        <end position="352"/>
    </location>
</feature>
<dbReference type="PANTHER" id="PTHR33018:SF31">
    <property type="entry name" value="TRANSPOSASE, PTTA_EN_SPM, PLANT"/>
    <property type="match status" value="1"/>
</dbReference>
<dbReference type="PANTHER" id="PTHR33018">
    <property type="entry name" value="OS10G0338966 PROTEIN-RELATED"/>
    <property type="match status" value="1"/>
</dbReference>
<evidence type="ECO:0000256" key="1">
    <source>
        <dbReference type="SAM" id="MobiDB-lite"/>
    </source>
</evidence>
<protein>
    <submittedName>
        <fullName evidence="2">Uncharacterized protein</fullName>
    </submittedName>
</protein>
<reference evidence="2" key="1">
    <citation type="submission" date="2024-03" db="EMBL/GenBank/DDBJ databases">
        <title>WGS assembly of Saponaria officinalis var. Norfolk2.</title>
        <authorList>
            <person name="Jenkins J."/>
            <person name="Shu S."/>
            <person name="Grimwood J."/>
            <person name="Barry K."/>
            <person name="Goodstein D."/>
            <person name="Schmutz J."/>
            <person name="Leebens-Mack J."/>
            <person name="Osbourn A."/>
        </authorList>
    </citation>
    <scope>NUCLEOTIDE SEQUENCE [LARGE SCALE GENOMIC DNA]</scope>
    <source>
        <strain evidence="2">JIC</strain>
    </source>
</reference>
<dbReference type="AlphaFoldDB" id="A0AAW1J5C4"/>
<feature type="region of interest" description="Disordered" evidence="1">
    <location>
        <begin position="1"/>
        <end position="32"/>
    </location>
</feature>
<organism evidence="2 3">
    <name type="scientific">Saponaria officinalis</name>
    <name type="common">Common soapwort</name>
    <name type="synonym">Lychnis saponaria</name>
    <dbReference type="NCBI Taxonomy" id="3572"/>
    <lineage>
        <taxon>Eukaryota</taxon>
        <taxon>Viridiplantae</taxon>
        <taxon>Streptophyta</taxon>
        <taxon>Embryophyta</taxon>
        <taxon>Tracheophyta</taxon>
        <taxon>Spermatophyta</taxon>
        <taxon>Magnoliopsida</taxon>
        <taxon>eudicotyledons</taxon>
        <taxon>Gunneridae</taxon>
        <taxon>Pentapetalae</taxon>
        <taxon>Caryophyllales</taxon>
        <taxon>Caryophyllaceae</taxon>
        <taxon>Caryophylleae</taxon>
        <taxon>Saponaria</taxon>
    </lineage>
</organism>
<proteinExistence type="predicted"/>
<evidence type="ECO:0000313" key="3">
    <source>
        <dbReference type="Proteomes" id="UP001443914"/>
    </source>
</evidence>
<sequence>MAKNRKQVCSSPTNAASSDDSDAEKSNRQDERGRTVLAKVGNAIQNITKIRLEWHPIRKTPCGENRFTFTFYIGVVVRERVCITYASWKDVPKVLLDYLYEVITKGFTVIQDRKKWILSRADDRWRAFKTRLRNRWLYKKSRRLRKRPPWKYPWITQTVWDKFKEMCTAENFQNELKAQFERGEIVLAGGHDDILARILKKTEHSGRVRGVGSGITNTEYFGNEERSIVSGNIYDVTLKPRANEAIYDRCKPTRMFGCQGGDKLSLFGGHNDGQFREMSEKSANTGGDINDRIGVGQREGLFTKLLTKGQDDFYELRPDLHFQQPDPSPSSVSSRDMDFESQPITEHTLAKV</sequence>
<feature type="compositionally biased region" description="Basic and acidic residues" evidence="1">
    <location>
        <begin position="23"/>
        <end position="32"/>
    </location>
</feature>
<dbReference type="EMBL" id="JBDFQZ010000008">
    <property type="protein sequence ID" value="KAK9698223.1"/>
    <property type="molecule type" value="Genomic_DNA"/>
</dbReference>
<keyword evidence="3" id="KW-1185">Reference proteome</keyword>
<comment type="caution">
    <text evidence="2">The sequence shown here is derived from an EMBL/GenBank/DDBJ whole genome shotgun (WGS) entry which is preliminary data.</text>
</comment>
<dbReference type="Proteomes" id="UP001443914">
    <property type="component" value="Unassembled WGS sequence"/>
</dbReference>